<evidence type="ECO:0000256" key="4">
    <source>
        <dbReference type="SAM" id="SignalP"/>
    </source>
</evidence>
<evidence type="ECO:0000256" key="1">
    <source>
        <dbReference type="ARBA" id="ARBA00010062"/>
    </source>
</evidence>
<name>A0A974PLS3_9HYPH</name>
<dbReference type="InterPro" id="IPR028081">
    <property type="entry name" value="Leu-bd"/>
</dbReference>
<dbReference type="InterPro" id="IPR028082">
    <property type="entry name" value="Peripla_BP_I"/>
</dbReference>
<proteinExistence type="inferred from homology"/>
<dbReference type="Proteomes" id="UP000596427">
    <property type="component" value="Chromosome"/>
</dbReference>
<dbReference type="CDD" id="cd06338">
    <property type="entry name" value="PBP1_ABC_ligand_binding-like"/>
    <property type="match status" value="1"/>
</dbReference>
<dbReference type="RefSeq" id="WP_203192213.1">
    <property type="nucleotide sequence ID" value="NZ_CP063362.1"/>
</dbReference>
<dbReference type="SUPFAM" id="SSF53822">
    <property type="entry name" value="Periplasmic binding protein-like I"/>
    <property type="match status" value="1"/>
</dbReference>
<feature type="chain" id="PRO_5037630174" evidence="4">
    <location>
        <begin position="30"/>
        <end position="423"/>
    </location>
</feature>
<keyword evidence="3" id="KW-0029">Amino-acid transport</keyword>
<keyword evidence="7" id="KW-1185">Reference proteome</keyword>
<dbReference type="PANTHER" id="PTHR30483">
    <property type="entry name" value="LEUCINE-SPECIFIC-BINDING PROTEIN"/>
    <property type="match status" value="1"/>
</dbReference>
<dbReference type="EMBL" id="CP063362">
    <property type="protein sequence ID" value="QRG05345.1"/>
    <property type="molecule type" value="Genomic_DNA"/>
</dbReference>
<gene>
    <name evidence="6" type="ORF">EZH22_19950</name>
</gene>
<protein>
    <submittedName>
        <fullName evidence="6">Amino acid ABC transporter substrate-binding protein</fullName>
    </submittedName>
</protein>
<sequence length="423" mass="45373">MDSQHGISRRTAVAGLAAGLAVASLPAIAQTAGPPIRIGMGIALSGGLAAFGKSALLAMQLWAADVNAKGGLLGRKVELVFYDDQSNPATVPGIYAKLIDVDKVDLVVSGYASSQIVAAMPTVMQKKKVFMTLFGLAANDKFNYDRYFQMQPNGPVARTEFSKGFLNVAMSMDPKPTTIALVGGDAEFPSIALDGARENVKALGLKVVYDRTYPPNTIEFASVVRAIKSTNPDLVFVASYPPDSAGMVRAVREVGLDAKMFGGGMIGLQSAALKTQLGPMLNGVVAYDLYAPEPTMKFQGVEDFLTRYRQEAAKQGVDPLGFYIAPLAYAELQILGQAVEATKSLDDAKLAKYIHDTTFQTIAGEIRFQERGEWAEPRILLVQFQGIAGNDVAQFMEAGRQVIVYPPKFKSGTFKYPFSAASK</sequence>
<evidence type="ECO:0000313" key="6">
    <source>
        <dbReference type="EMBL" id="QRG05345.1"/>
    </source>
</evidence>
<dbReference type="PROSITE" id="PS51318">
    <property type="entry name" value="TAT"/>
    <property type="match status" value="1"/>
</dbReference>
<dbReference type="Pfam" id="PF13458">
    <property type="entry name" value="Peripla_BP_6"/>
    <property type="match status" value="1"/>
</dbReference>
<dbReference type="Gene3D" id="3.40.50.2300">
    <property type="match status" value="2"/>
</dbReference>
<evidence type="ECO:0000256" key="3">
    <source>
        <dbReference type="ARBA" id="ARBA00022970"/>
    </source>
</evidence>
<keyword evidence="3" id="KW-0813">Transport</keyword>
<keyword evidence="2 4" id="KW-0732">Signal</keyword>
<organism evidence="6 7">
    <name type="scientific">Xanthobacter dioxanivorans</name>
    <dbReference type="NCBI Taxonomy" id="2528964"/>
    <lineage>
        <taxon>Bacteria</taxon>
        <taxon>Pseudomonadati</taxon>
        <taxon>Pseudomonadota</taxon>
        <taxon>Alphaproteobacteria</taxon>
        <taxon>Hyphomicrobiales</taxon>
        <taxon>Xanthobacteraceae</taxon>
        <taxon>Xanthobacter</taxon>
    </lineage>
</organism>
<dbReference type="InterPro" id="IPR051010">
    <property type="entry name" value="BCAA_transport"/>
</dbReference>
<dbReference type="GO" id="GO:0006865">
    <property type="term" value="P:amino acid transport"/>
    <property type="evidence" value="ECO:0007669"/>
    <property type="project" value="UniProtKB-KW"/>
</dbReference>
<evidence type="ECO:0000256" key="2">
    <source>
        <dbReference type="ARBA" id="ARBA00022729"/>
    </source>
</evidence>
<feature type="signal peptide" evidence="4">
    <location>
        <begin position="1"/>
        <end position="29"/>
    </location>
</feature>
<comment type="similarity">
    <text evidence="1">Belongs to the leucine-binding protein family.</text>
</comment>
<dbReference type="PANTHER" id="PTHR30483:SF6">
    <property type="entry name" value="PERIPLASMIC BINDING PROTEIN OF ABC TRANSPORTER FOR NATURAL AMINO ACIDS"/>
    <property type="match status" value="1"/>
</dbReference>
<dbReference type="AlphaFoldDB" id="A0A974PLS3"/>
<evidence type="ECO:0000313" key="7">
    <source>
        <dbReference type="Proteomes" id="UP000596427"/>
    </source>
</evidence>
<feature type="domain" description="Leucine-binding protein" evidence="5">
    <location>
        <begin position="35"/>
        <end position="381"/>
    </location>
</feature>
<reference evidence="6 7" key="1">
    <citation type="submission" date="2020-10" db="EMBL/GenBank/DDBJ databases">
        <title>Degradation of 1,4-Dioxane by Xanthobacter sp. YN2, via a Novel Group-2 Soluble Di-Iron Monooxygenase.</title>
        <authorList>
            <person name="Ma F."/>
            <person name="Wang Y."/>
            <person name="Yang J."/>
            <person name="Guo H."/>
            <person name="Su D."/>
            <person name="Yu L."/>
        </authorList>
    </citation>
    <scope>NUCLEOTIDE SEQUENCE [LARGE SCALE GENOMIC DNA]</scope>
    <source>
        <strain evidence="6 7">YN2</strain>
    </source>
</reference>
<accession>A0A974PLS3</accession>
<evidence type="ECO:0000259" key="5">
    <source>
        <dbReference type="Pfam" id="PF13458"/>
    </source>
</evidence>
<dbReference type="KEGG" id="xdi:EZH22_19950"/>
<dbReference type="InterPro" id="IPR006311">
    <property type="entry name" value="TAT_signal"/>
</dbReference>